<reference evidence="2 3" key="1">
    <citation type="submission" date="2023-02" db="EMBL/GenBank/DDBJ databases">
        <title>LHISI_Scaffold_Assembly.</title>
        <authorList>
            <person name="Stuart O.P."/>
            <person name="Cleave R."/>
            <person name="Magrath M.J.L."/>
            <person name="Mikheyev A.S."/>
        </authorList>
    </citation>
    <scope>NUCLEOTIDE SEQUENCE [LARGE SCALE GENOMIC DNA]</scope>
    <source>
        <strain evidence="2">Daus_M_001</strain>
        <tissue evidence="2">Leg muscle</tissue>
    </source>
</reference>
<feature type="region of interest" description="Disordered" evidence="1">
    <location>
        <begin position="771"/>
        <end position="790"/>
    </location>
</feature>
<evidence type="ECO:0000313" key="2">
    <source>
        <dbReference type="EMBL" id="KAJ8881532.1"/>
    </source>
</evidence>
<dbReference type="Proteomes" id="UP001159363">
    <property type="component" value="Chromosome 5"/>
</dbReference>
<sequence length="1371" mass="151318">MWSNTGYSLEQQAMNKHLRLECTQDCGYVELIIDTFKDIRTNVDSKCATIIKAAQDLLRAVEEVLKCIDGQNLPFVGSADRENEAASLREAWLWVERNRGSKNSPERTVDKENFCLSACVERKLPPGCPFVQPLGAATQEMFYKEAPWWLSCQTARFSPRRTGFNPLPGHSRIFASGNRTAGFLFDLPFPSPLHSSAAPVSPHFTLIGSQHLVVKSHIGTGPHNTEICIPRKLSSSQITCVTVEYYYTRCGGLCSEEHATTLPTTAHIDEPVPGRVVHYGAMSTTLPTTAHVDEPVPGRVVHYGAMATTLPATAHLDDPVSGRVLHYGANATTLPATAHVDDPVSGRVLHYGANATTLPTTAHVDEPVLGGRVLHYGASATTLPATSHVVEPVSGWVLHYGANVFRDGCSSRNIYSHARLQYPTSTTTTSFGYWPGVYVRRHEHRVANYGAKAFCDRQWRNSGKRSGLQELAENVGLAELEDWSNSISNSLSNSAQASWESQWEQRVSAMVGREREVWWSEQQWAKVSVGDGLQRSAGSERRSVTQLHLNGDEWFLLRPANEVQASQTAASLWIAGPVPTLRDVGRVRIHACHSGDCAAELSGYTRSRLSGFVQSDHTTPFTCGREIVQGDMHRGGNGLGSHGRDWSHDYLPESALIAKTICKKRAGKTGISMRMPTPVCQLLTGNRRARPVFTVSRKVSPFADQNPQTSQSGSPLLLIVAMLQLACSCPLRSLGLQFSETAERFHGPHRRLLKVAAVTDQCCQHGKRQTRQTVKQHRRKMTSQPRRRGPKIRTVTDGKNYYSTVNWRKNTFMRNSATVGNTAATDTLRGDLGVDNNVTRRCARAARLATQTTGSVAKPQLLYIATGSGISRQDTVQSTVGSYSFFYWLKHVLVRVNCLRTNHGGAMLELRNPEWLSQMPPLTLLQTTIGRRIGAARRGAKCATTYINFSLQRHDGNTARLARRSYEALEVHVSVARIAPSLLDLGRGREGGPSHSLQKKMETLNEEATLPGHLRQAKSWVDTFHVLSDPKWGRSDSVAIALNWGHRGSVDINISSGATVAQWIEIYQVGPQCSQYENTARRFKTLRLATLAHLMGVVVLPLSLPCFSTSRTEKKNIQLVSFAIYASFHDNMVRARPLLQGALHDTCTQTDCRATSYTVADCSQPRLIMGRKGSILLSTKNSRLPRLGPHVTDVLCTVVTTAVEDRSRHWLERSTPLLAHLVHESNHRALLPKKCCLTNTFAATSLTKCVTKGVNSLTLLDRRVFSPVFYGRGHLLEVSSSNLTAYCTSTMPRLLNMVKHAKCSSHDFGSIMYSGLGAAVAELLACSPPTKENWVQSPAGFLDDLLFNPPLHFGATSIHLNHPHWLRSPHS</sequence>
<protein>
    <submittedName>
        <fullName evidence="2">Uncharacterized protein</fullName>
    </submittedName>
</protein>
<accession>A0ABQ9HB40</accession>
<evidence type="ECO:0000313" key="3">
    <source>
        <dbReference type="Proteomes" id="UP001159363"/>
    </source>
</evidence>
<keyword evidence="3" id="KW-1185">Reference proteome</keyword>
<proteinExistence type="predicted"/>
<gene>
    <name evidence="2" type="ORF">PR048_018014</name>
</gene>
<comment type="caution">
    <text evidence="2">The sequence shown here is derived from an EMBL/GenBank/DDBJ whole genome shotgun (WGS) entry which is preliminary data.</text>
</comment>
<organism evidence="2 3">
    <name type="scientific">Dryococelus australis</name>
    <dbReference type="NCBI Taxonomy" id="614101"/>
    <lineage>
        <taxon>Eukaryota</taxon>
        <taxon>Metazoa</taxon>
        <taxon>Ecdysozoa</taxon>
        <taxon>Arthropoda</taxon>
        <taxon>Hexapoda</taxon>
        <taxon>Insecta</taxon>
        <taxon>Pterygota</taxon>
        <taxon>Neoptera</taxon>
        <taxon>Polyneoptera</taxon>
        <taxon>Phasmatodea</taxon>
        <taxon>Verophasmatodea</taxon>
        <taxon>Anareolatae</taxon>
        <taxon>Phasmatidae</taxon>
        <taxon>Eurycanthinae</taxon>
        <taxon>Dryococelus</taxon>
    </lineage>
</organism>
<dbReference type="EMBL" id="JARBHB010000006">
    <property type="protein sequence ID" value="KAJ8881532.1"/>
    <property type="molecule type" value="Genomic_DNA"/>
</dbReference>
<name>A0ABQ9HB40_9NEOP</name>
<evidence type="ECO:0000256" key="1">
    <source>
        <dbReference type="SAM" id="MobiDB-lite"/>
    </source>
</evidence>